<reference evidence="2 3" key="1">
    <citation type="submission" date="2019-01" db="EMBL/GenBank/DDBJ databases">
        <title>A draft genome assembly of the solar-powered sea slug Elysia chlorotica.</title>
        <authorList>
            <person name="Cai H."/>
            <person name="Li Q."/>
            <person name="Fang X."/>
            <person name="Li J."/>
            <person name="Curtis N.E."/>
            <person name="Altenburger A."/>
            <person name="Shibata T."/>
            <person name="Feng M."/>
            <person name="Maeda T."/>
            <person name="Schwartz J.A."/>
            <person name="Shigenobu S."/>
            <person name="Lundholm N."/>
            <person name="Nishiyama T."/>
            <person name="Yang H."/>
            <person name="Hasebe M."/>
            <person name="Li S."/>
            <person name="Pierce S.K."/>
            <person name="Wang J."/>
        </authorList>
    </citation>
    <scope>NUCLEOTIDE SEQUENCE [LARGE SCALE GENOMIC DNA]</scope>
    <source>
        <strain evidence="2">EC2010</strain>
        <tissue evidence="2">Whole organism of an adult</tissue>
    </source>
</reference>
<evidence type="ECO:0000313" key="3">
    <source>
        <dbReference type="Proteomes" id="UP000271974"/>
    </source>
</evidence>
<name>A0A3S1BSY3_ELYCH</name>
<dbReference type="Proteomes" id="UP000271974">
    <property type="component" value="Unassembled WGS sequence"/>
</dbReference>
<evidence type="ECO:0000256" key="1">
    <source>
        <dbReference type="SAM" id="MobiDB-lite"/>
    </source>
</evidence>
<proteinExistence type="predicted"/>
<dbReference type="OrthoDB" id="6148415at2759"/>
<accession>A0A3S1BSY3</accession>
<feature type="compositionally biased region" description="Basic residues" evidence="1">
    <location>
        <begin position="222"/>
        <end position="247"/>
    </location>
</feature>
<keyword evidence="3" id="KW-1185">Reference proteome</keyword>
<evidence type="ECO:0000313" key="2">
    <source>
        <dbReference type="EMBL" id="RUS88034.1"/>
    </source>
</evidence>
<comment type="caution">
    <text evidence="2">The sequence shown here is derived from an EMBL/GenBank/DDBJ whole genome shotgun (WGS) entry which is preliminary data.</text>
</comment>
<dbReference type="AlphaFoldDB" id="A0A3S1BSY3"/>
<gene>
    <name evidence="2" type="ORF">EGW08_004200</name>
</gene>
<sequence>MGSTRSLYFDEPEAKSLSMLMHMLADKQQSPIHETELVKCIKLMAEWGWGFSSEEVKDIVQDFVSSKKLDTPFVDGRPERDWLEGFLSRHSDITPRKTEHFSSARASAEDPKVLKHWFDLLDNTLTKAGVKDIPCQIFNTDETTSANSSPGPSSPHPAGPSTPASAPVSNPAGIRSFFLEQLKPHFSHRGRGRSARVQRFLYGESLTEDDCVRRLREEATKRLRVRGKARGKGKGRGKATKNTRPRS</sequence>
<dbReference type="EMBL" id="RQTK01000094">
    <property type="protein sequence ID" value="RUS88034.1"/>
    <property type="molecule type" value="Genomic_DNA"/>
</dbReference>
<feature type="region of interest" description="Disordered" evidence="1">
    <location>
        <begin position="220"/>
        <end position="247"/>
    </location>
</feature>
<evidence type="ECO:0008006" key="4">
    <source>
        <dbReference type="Google" id="ProtNLM"/>
    </source>
</evidence>
<organism evidence="2 3">
    <name type="scientific">Elysia chlorotica</name>
    <name type="common">Eastern emerald elysia</name>
    <name type="synonym">Sea slug</name>
    <dbReference type="NCBI Taxonomy" id="188477"/>
    <lineage>
        <taxon>Eukaryota</taxon>
        <taxon>Metazoa</taxon>
        <taxon>Spiralia</taxon>
        <taxon>Lophotrochozoa</taxon>
        <taxon>Mollusca</taxon>
        <taxon>Gastropoda</taxon>
        <taxon>Heterobranchia</taxon>
        <taxon>Euthyneura</taxon>
        <taxon>Panpulmonata</taxon>
        <taxon>Sacoglossa</taxon>
        <taxon>Placobranchoidea</taxon>
        <taxon>Plakobranchidae</taxon>
        <taxon>Elysia</taxon>
    </lineage>
</organism>
<protein>
    <recommendedName>
        <fullName evidence="4">HTH CENPB-type domain-containing protein</fullName>
    </recommendedName>
</protein>
<feature type="region of interest" description="Disordered" evidence="1">
    <location>
        <begin position="141"/>
        <end position="169"/>
    </location>
</feature>